<evidence type="ECO:0000313" key="1">
    <source>
        <dbReference type="EMBL" id="KZM21781.1"/>
    </source>
</evidence>
<proteinExistence type="predicted"/>
<name>A0A163BHZ1_DIDRA</name>
<protein>
    <submittedName>
        <fullName evidence="1">Uncharacterized protein</fullName>
    </submittedName>
</protein>
<comment type="caution">
    <text evidence="1">The sequence shown here is derived from an EMBL/GenBank/DDBJ whole genome shotgun (WGS) entry which is preliminary data.</text>
</comment>
<dbReference type="EMBL" id="JYNV01000240">
    <property type="protein sequence ID" value="KZM21781.1"/>
    <property type="molecule type" value="Genomic_DNA"/>
</dbReference>
<keyword evidence="2" id="KW-1185">Reference proteome</keyword>
<accession>A0A163BHZ1</accession>
<evidence type="ECO:0000313" key="2">
    <source>
        <dbReference type="Proteomes" id="UP000076837"/>
    </source>
</evidence>
<dbReference type="Proteomes" id="UP000076837">
    <property type="component" value="Unassembled WGS sequence"/>
</dbReference>
<sequence>MLQTHRSPLLSSHHMAAVRVRRSEEVERRVTEQWIMQGSLFLGTTCAQQGKVVRMSLCAPGISPCILLRSQGETKSRECPGVSGKMQTSCGGHSNEVEWRRRGQERSSEGGMCFNECGQALSCLLRGLCSVRSSKDICSLATRGGTGPIHCDFEVVHPHAWRAGLETGAAINWQ</sequence>
<reference evidence="1 2" key="1">
    <citation type="journal article" date="2016" name="Sci. Rep.">
        <title>Draft genome sequencing and secretome analysis of fungal phytopathogen Ascochyta rabiei provides insight into the necrotrophic effector repertoire.</title>
        <authorList>
            <person name="Verma S."/>
            <person name="Gazara R.K."/>
            <person name="Nizam S."/>
            <person name="Parween S."/>
            <person name="Chattopadhyay D."/>
            <person name="Verma P.K."/>
        </authorList>
    </citation>
    <scope>NUCLEOTIDE SEQUENCE [LARGE SCALE GENOMIC DNA]</scope>
    <source>
        <strain evidence="1 2">ArDII</strain>
    </source>
</reference>
<gene>
    <name evidence="1" type="ORF">ST47_g7105</name>
</gene>
<organism evidence="1 2">
    <name type="scientific">Didymella rabiei</name>
    <name type="common">Chickpea ascochyta blight fungus</name>
    <name type="synonym">Mycosphaerella rabiei</name>
    <dbReference type="NCBI Taxonomy" id="5454"/>
    <lineage>
        <taxon>Eukaryota</taxon>
        <taxon>Fungi</taxon>
        <taxon>Dikarya</taxon>
        <taxon>Ascomycota</taxon>
        <taxon>Pezizomycotina</taxon>
        <taxon>Dothideomycetes</taxon>
        <taxon>Pleosporomycetidae</taxon>
        <taxon>Pleosporales</taxon>
        <taxon>Pleosporineae</taxon>
        <taxon>Didymellaceae</taxon>
        <taxon>Ascochyta</taxon>
    </lineage>
</organism>
<dbReference type="AlphaFoldDB" id="A0A163BHZ1"/>